<dbReference type="EMBL" id="JAHUZE010000004">
    <property type="protein sequence ID" value="MBV7380585.1"/>
    <property type="molecule type" value="Genomic_DNA"/>
</dbReference>
<organism evidence="1 2">
    <name type="scientific">Maritimibacter dapengensis</name>
    <dbReference type="NCBI Taxonomy" id="2836868"/>
    <lineage>
        <taxon>Bacteria</taxon>
        <taxon>Pseudomonadati</taxon>
        <taxon>Pseudomonadota</taxon>
        <taxon>Alphaproteobacteria</taxon>
        <taxon>Rhodobacterales</taxon>
        <taxon>Roseobacteraceae</taxon>
        <taxon>Maritimibacter</taxon>
    </lineage>
</organism>
<sequence>MAVLIEAISVIVRIDRVSETIGWNKFLELVPNGTLCSDNEIARVGFMNPMDVEFFIDDLKTAGLVFLNEKKAQDISVVDQFEGPTVPTAWLEVGTVEVDSEPVRAARLLGSTENQLFTPDGWAAGSNVFRVGGDF</sequence>
<dbReference type="Proteomes" id="UP000756530">
    <property type="component" value="Unassembled WGS sequence"/>
</dbReference>
<evidence type="ECO:0000313" key="2">
    <source>
        <dbReference type="Proteomes" id="UP000756530"/>
    </source>
</evidence>
<protein>
    <submittedName>
        <fullName evidence="1">Uncharacterized protein</fullName>
    </submittedName>
</protein>
<comment type="caution">
    <text evidence="1">The sequence shown here is derived from an EMBL/GenBank/DDBJ whole genome shotgun (WGS) entry which is preliminary data.</text>
</comment>
<name>A0ABS6T5W9_9RHOB</name>
<proteinExistence type="predicted"/>
<reference evidence="1 2" key="1">
    <citation type="submission" date="2021-05" db="EMBL/GenBank/DDBJ databases">
        <title>Culturable bacteria isolated from Daya Bay.</title>
        <authorList>
            <person name="Zheng W."/>
            <person name="Yu S."/>
            <person name="Huang Y."/>
        </authorList>
    </citation>
    <scope>NUCLEOTIDE SEQUENCE [LARGE SCALE GENOMIC DNA]</scope>
    <source>
        <strain evidence="1 2">DP4N28-5</strain>
    </source>
</reference>
<gene>
    <name evidence="1" type="ORF">KJP28_16795</name>
</gene>
<evidence type="ECO:0000313" key="1">
    <source>
        <dbReference type="EMBL" id="MBV7380585.1"/>
    </source>
</evidence>
<dbReference type="RefSeq" id="WP_218393785.1">
    <property type="nucleotide sequence ID" value="NZ_JAHUZE010000004.1"/>
</dbReference>
<keyword evidence="2" id="KW-1185">Reference proteome</keyword>
<accession>A0ABS6T5W9</accession>